<proteinExistence type="predicted"/>
<evidence type="ECO:0000256" key="1">
    <source>
        <dbReference type="ARBA" id="ARBA00022857"/>
    </source>
</evidence>
<dbReference type="EMBL" id="NXLS01000007">
    <property type="protein sequence ID" value="RDU62375.1"/>
    <property type="molecule type" value="Genomic_DNA"/>
</dbReference>
<keyword evidence="4" id="KW-0472">Membrane</keyword>
<dbReference type="RefSeq" id="WP_115551941.1">
    <property type="nucleotide sequence ID" value="NZ_CAOPYK010000009.1"/>
</dbReference>
<dbReference type="Gene3D" id="3.40.50.720">
    <property type="entry name" value="NAD(P)-binding Rossmann-like Domain"/>
    <property type="match status" value="1"/>
</dbReference>
<name>A0A3D8IBF6_9HELI</name>
<organism evidence="6 7">
    <name type="scientific">Helicobacter ganmani</name>
    <dbReference type="NCBI Taxonomy" id="60246"/>
    <lineage>
        <taxon>Bacteria</taxon>
        <taxon>Pseudomonadati</taxon>
        <taxon>Campylobacterota</taxon>
        <taxon>Epsilonproteobacteria</taxon>
        <taxon>Campylobacterales</taxon>
        <taxon>Helicobacteraceae</taxon>
        <taxon>Helicobacter</taxon>
    </lineage>
</organism>
<evidence type="ECO:0000256" key="3">
    <source>
        <dbReference type="ARBA" id="ARBA00023277"/>
    </source>
</evidence>
<dbReference type="Gene3D" id="3.90.25.10">
    <property type="entry name" value="UDP-galactose 4-epimerase, domain 1"/>
    <property type="match status" value="1"/>
</dbReference>
<evidence type="ECO:0000256" key="2">
    <source>
        <dbReference type="ARBA" id="ARBA00023235"/>
    </source>
</evidence>
<dbReference type="Proteomes" id="UP000256650">
    <property type="component" value="Unassembled WGS sequence"/>
</dbReference>
<reference evidence="6 7" key="1">
    <citation type="submission" date="2018-04" db="EMBL/GenBank/DDBJ databases">
        <title>Novel Campyloabacter and Helicobacter Species and Strains.</title>
        <authorList>
            <person name="Mannion A.J."/>
            <person name="Shen Z."/>
            <person name="Fox J.G."/>
        </authorList>
    </citation>
    <scope>NUCLEOTIDE SEQUENCE [LARGE SCALE GENOMIC DNA]</scope>
    <source>
        <strain evidence="6 7">MIT 99-5101</strain>
    </source>
</reference>
<evidence type="ECO:0000259" key="5">
    <source>
        <dbReference type="Pfam" id="PF01370"/>
    </source>
</evidence>
<evidence type="ECO:0000313" key="6">
    <source>
        <dbReference type="EMBL" id="RDU62375.1"/>
    </source>
</evidence>
<dbReference type="GO" id="GO:0050661">
    <property type="term" value="F:NADP binding"/>
    <property type="evidence" value="ECO:0007669"/>
    <property type="project" value="InterPro"/>
</dbReference>
<keyword evidence="2" id="KW-0413">Isomerase</keyword>
<keyword evidence="1" id="KW-0521">NADP</keyword>
<accession>A0A3D8IBF6</accession>
<feature type="transmembrane region" description="Helical" evidence="4">
    <location>
        <begin position="12"/>
        <end position="30"/>
    </location>
</feature>
<evidence type="ECO:0000256" key="4">
    <source>
        <dbReference type="SAM" id="Phobius"/>
    </source>
</evidence>
<comment type="caution">
    <text evidence="6">The sequence shown here is derived from an EMBL/GenBank/DDBJ whole genome shotgun (WGS) entry which is preliminary data.</text>
</comment>
<dbReference type="PANTHER" id="PTHR43103:SF3">
    <property type="entry name" value="ADP-L-GLYCERO-D-MANNO-HEPTOSE-6-EPIMERASE"/>
    <property type="match status" value="1"/>
</dbReference>
<feature type="domain" description="NAD-dependent epimerase/dehydratase" evidence="5">
    <location>
        <begin position="13"/>
        <end position="257"/>
    </location>
</feature>
<dbReference type="PANTHER" id="PTHR43103">
    <property type="entry name" value="NUCLEOSIDE-DIPHOSPHATE-SUGAR EPIMERASE"/>
    <property type="match status" value="1"/>
</dbReference>
<keyword evidence="7" id="KW-1185">Reference proteome</keyword>
<dbReference type="Pfam" id="PF01370">
    <property type="entry name" value="Epimerase"/>
    <property type="match status" value="1"/>
</dbReference>
<keyword evidence="3" id="KW-0119">Carbohydrate metabolism</keyword>
<protein>
    <submittedName>
        <fullName evidence="6">ADP-glyceromanno-heptose 6-epimerase</fullName>
    </submittedName>
</protein>
<dbReference type="GO" id="GO:0005975">
    <property type="term" value="P:carbohydrate metabolic process"/>
    <property type="evidence" value="ECO:0007669"/>
    <property type="project" value="InterPro"/>
</dbReference>
<dbReference type="InterPro" id="IPR011912">
    <property type="entry name" value="Heptose_epim"/>
</dbReference>
<dbReference type="GO" id="GO:0008712">
    <property type="term" value="F:ADP-glyceromanno-heptose 6-epimerase activity"/>
    <property type="evidence" value="ECO:0007669"/>
    <property type="project" value="InterPro"/>
</dbReference>
<dbReference type="AlphaFoldDB" id="A0A3D8IBF6"/>
<evidence type="ECO:0000313" key="7">
    <source>
        <dbReference type="Proteomes" id="UP000256650"/>
    </source>
</evidence>
<sequence>MQYIDDSLKGKRILITGGAGFIGSNLALYFQKHHKDAEVVVLDSFRSETKFSNGNLKSLGHFKNLLDFKGEVIVGDITDKEDLARLEKRKFDYIFHQAAISDTTVMNQEAILRANVNAYKDLLDLCVRSNASMIYASSAGVYGNSPAPNSIGSGEIPENVYGFSKLMMDNLTMKYLKNFPLLNIVGLRYFNVYGENEVYKGKTASMILQLGLQALKSKKVRLFKMGEQKRDFVYIQDVIAANVKAIHAKKSGIYNVGSGKARSYNDIIQCLKTNLGDFEVEYIENPYKFFQTHTEANIVLTKKFLDYEPRFSLEVGIKNYLSQIKAIHNANLWEEVLGN</sequence>
<dbReference type="InterPro" id="IPR036291">
    <property type="entry name" value="NAD(P)-bd_dom_sf"/>
</dbReference>
<gene>
    <name evidence="6" type="primary">rfaD</name>
    <name evidence="6" type="ORF">CQA43_07245</name>
</gene>
<keyword evidence="4" id="KW-1133">Transmembrane helix</keyword>
<dbReference type="OrthoDB" id="9803010at2"/>
<dbReference type="InterPro" id="IPR001509">
    <property type="entry name" value="Epimerase_deHydtase"/>
</dbReference>
<dbReference type="SUPFAM" id="SSF51735">
    <property type="entry name" value="NAD(P)-binding Rossmann-fold domains"/>
    <property type="match status" value="1"/>
</dbReference>
<dbReference type="GeneID" id="82536079"/>
<keyword evidence="4" id="KW-0812">Transmembrane</keyword>
<dbReference type="NCBIfam" id="TIGR02197">
    <property type="entry name" value="heptose_epim"/>
    <property type="match status" value="1"/>
</dbReference>